<dbReference type="EMBL" id="JBHTAS010000001">
    <property type="protein sequence ID" value="MFC7138368.1"/>
    <property type="molecule type" value="Genomic_DNA"/>
</dbReference>
<evidence type="ECO:0000313" key="2">
    <source>
        <dbReference type="Proteomes" id="UP001596432"/>
    </source>
</evidence>
<dbReference type="PANTHER" id="PTHR31299:SF0">
    <property type="entry name" value="ESTERASE, PUTATIVE (AFU_ORTHOLOGUE AFUA_1G05850)-RELATED"/>
    <property type="match status" value="1"/>
</dbReference>
<organism evidence="1 2">
    <name type="scientific">Halosimplex aquaticum</name>
    <dbReference type="NCBI Taxonomy" id="3026162"/>
    <lineage>
        <taxon>Archaea</taxon>
        <taxon>Methanobacteriati</taxon>
        <taxon>Methanobacteriota</taxon>
        <taxon>Stenosarchaea group</taxon>
        <taxon>Halobacteria</taxon>
        <taxon>Halobacteriales</taxon>
        <taxon>Haloarculaceae</taxon>
        <taxon>Halosimplex</taxon>
    </lineage>
</organism>
<evidence type="ECO:0000313" key="1">
    <source>
        <dbReference type="EMBL" id="MFC7138368.1"/>
    </source>
</evidence>
<protein>
    <submittedName>
        <fullName evidence="1">Erythromycin esterase family protein</fullName>
    </submittedName>
</protein>
<dbReference type="RefSeq" id="WP_274323999.1">
    <property type="nucleotide sequence ID" value="NZ_CP118158.1"/>
</dbReference>
<dbReference type="InterPro" id="IPR014622">
    <property type="entry name" value="UCP036794_erythomycin"/>
</dbReference>
<dbReference type="PIRSF" id="PIRSF036794">
    <property type="entry name" value="UCP_erythr_ester"/>
    <property type="match status" value="1"/>
</dbReference>
<name>A0ABD5XTG3_9EURY</name>
<gene>
    <name evidence="1" type="ORF">ACFQMA_00775</name>
</gene>
<dbReference type="Gene3D" id="3.40.1660.10">
    <property type="entry name" value="EreA-like (biosynthetic domain)"/>
    <property type="match status" value="1"/>
</dbReference>
<dbReference type="Proteomes" id="UP001596432">
    <property type="component" value="Unassembled WGS sequence"/>
</dbReference>
<keyword evidence="2" id="KW-1185">Reference proteome</keyword>
<reference evidence="1 2" key="1">
    <citation type="journal article" date="2019" name="Int. J. Syst. Evol. Microbiol.">
        <title>The Global Catalogue of Microorganisms (GCM) 10K type strain sequencing project: providing services to taxonomists for standard genome sequencing and annotation.</title>
        <authorList>
            <consortium name="The Broad Institute Genomics Platform"/>
            <consortium name="The Broad Institute Genome Sequencing Center for Infectious Disease"/>
            <person name="Wu L."/>
            <person name="Ma J."/>
        </authorList>
    </citation>
    <scope>NUCLEOTIDE SEQUENCE [LARGE SCALE GENOMIC DNA]</scope>
    <source>
        <strain evidence="1 2">XZYJT29</strain>
    </source>
</reference>
<sequence length="444" mass="49902">MSARKRAPQRTDGIDAAVEAVERNARPIEDGLDRIVETATDASYVLIGEASHGTSEFYRRRAQVTAELIRETDVAFVGVEGDWTDCFAVNRHVRGDPTAPEDTRTVLEGFDRWPTWMWANWEVLDFLEWLREYNAERPPEDRVGFYGLDVYSLYESMAAVVDYLDDLDPELAERARDAYHCFEPYGEDAREYARSTRIAPENCEDEVVSVLTDIVDKLPRPETGGDAVDESAFDAVQNALVARNAESYYREMAKGGPESWNVRDRHMTDTLDRLCEREDTEGAAIVWAHNTHVGDARATDMADRGKVNIGQLARERHGEDDVHLVGMGTHRGSVIAGRSWDATPERMEVPAATNASYGDVFHRAGVGDAAMVFDDADASGLEPERGQRAIGVVYHPERELGNYVPTVLPERYDSFVHVEESRALYPLATHSERRDVPETYPWGV</sequence>
<dbReference type="SUPFAM" id="SSF159501">
    <property type="entry name" value="EreA/ChaN-like"/>
    <property type="match status" value="1"/>
</dbReference>
<dbReference type="CDD" id="cd14728">
    <property type="entry name" value="Ere-like"/>
    <property type="match status" value="1"/>
</dbReference>
<dbReference type="Pfam" id="PF05139">
    <property type="entry name" value="Erythro_esteras"/>
    <property type="match status" value="1"/>
</dbReference>
<dbReference type="AlphaFoldDB" id="A0ABD5XTG3"/>
<dbReference type="PANTHER" id="PTHR31299">
    <property type="entry name" value="ESTERASE, PUTATIVE (AFU_ORTHOLOGUE AFUA_1G05850)-RELATED"/>
    <property type="match status" value="1"/>
</dbReference>
<dbReference type="GeneID" id="78818605"/>
<accession>A0ABD5XTG3</accession>
<dbReference type="InterPro" id="IPR007815">
    <property type="entry name" value="Emycin_Estase"/>
</dbReference>
<proteinExistence type="predicted"/>
<comment type="caution">
    <text evidence="1">The sequence shown here is derived from an EMBL/GenBank/DDBJ whole genome shotgun (WGS) entry which is preliminary data.</text>
</comment>
<dbReference type="InterPro" id="IPR052036">
    <property type="entry name" value="Hydrolase/PRTase-associated"/>
</dbReference>
<dbReference type="Gene3D" id="3.30.1870.10">
    <property type="entry name" value="EreA-like, domain 2"/>
    <property type="match status" value="1"/>
</dbReference>